<evidence type="ECO:0000256" key="1">
    <source>
        <dbReference type="ARBA" id="ARBA00022603"/>
    </source>
</evidence>
<dbReference type="InterPro" id="IPR036390">
    <property type="entry name" value="WH_DNA-bd_sf"/>
</dbReference>
<protein>
    <recommendedName>
        <fullName evidence="9">Caffeic acid O-methyltransferase</fullName>
    </recommendedName>
</protein>
<dbReference type="InterPro" id="IPR012967">
    <property type="entry name" value="COMT_dimerisation"/>
</dbReference>
<name>A0A9D5H8E4_9LILI</name>
<dbReference type="Gene3D" id="1.10.10.10">
    <property type="entry name" value="Winged helix-like DNA-binding domain superfamily/Winged helix DNA-binding domain"/>
    <property type="match status" value="1"/>
</dbReference>
<keyword evidence="3" id="KW-0949">S-adenosyl-L-methionine</keyword>
<proteinExistence type="predicted"/>
<reference evidence="7" key="2">
    <citation type="journal article" date="2022" name="Hortic Res">
        <title>The genome of Dioscorea zingiberensis sheds light on the biosynthesis, origin and evolution of the medicinally important diosgenin saponins.</title>
        <authorList>
            <person name="Li Y."/>
            <person name="Tan C."/>
            <person name="Li Z."/>
            <person name="Guo J."/>
            <person name="Li S."/>
            <person name="Chen X."/>
            <person name="Wang C."/>
            <person name="Dai X."/>
            <person name="Yang H."/>
            <person name="Song W."/>
            <person name="Hou L."/>
            <person name="Xu J."/>
            <person name="Tong Z."/>
            <person name="Xu A."/>
            <person name="Yuan X."/>
            <person name="Wang W."/>
            <person name="Yang Q."/>
            <person name="Chen L."/>
            <person name="Sun Z."/>
            <person name="Wang K."/>
            <person name="Pan B."/>
            <person name="Chen J."/>
            <person name="Bao Y."/>
            <person name="Liu F."/>
            <person name="Qi X."/>
            <person name="Gang D.R."/>
            <person name="Wen J."/>
            <person name="Li J."/>
        </authorList>
    </citation>
    <scope>NUCLEOTIDE SEQUENCE</scope>
    <source>
        <strain evidence="7">Dzin_1.0</strain>
    </source>
</reference>
<dbReference type="EMBL" id="JAGGNH010000007">
    <property type="protein sequence ID" value="KAJ0967126.1"/>
    <property type="molecule type" value="Genomic_DNA"/>
</dbReference>
<dbReference type="PROSITE" id="PS51683">
    <property type="entry name" value="SAM_OMT_II"/>
    <property type="match status" value="1"/>
</dbReference>
<dbReference type="OrthoDB" id="728759at2759"/>
<evidence type="ECO:0000259" key="5">
    <source>
        <dbReference type="Pfam" id="PF00891"/>
    </source>
</evidence>
<dbReference type="PANTHER" id="PTHR11746">
    <property type="entry name" value="O-METHYLTRANSFERASE"/>
    <property type="match status" value="1"/>
</dbReference>
<evidence type="ECO:0000256" key="4">
    <source>
        <dbReference type="PIRSR" id="PIRSR005739-1"/>
    </source>
</evidence>
<dbReference type="InterPro" id="IPR016461">
    <property type="entry name" value="COMT-like"/>
</dbReference>
<dbReference type="PIRSF" id="PIRSF005739">
    <property type="entry name" value="O-mtase"/>
    <property type="match status" value="1"/>
</dbReference>
<dbReference type="AlphaFoldDB" id="A0A9D5H8E4"/>
<keyword evidence="2" id="KW-0808">Transferase</keyword>
<dbReference type="FunFam" id="1.10.10.10:FF:000357">
    <property type="entry name" value="Caffeic acid 3-O-methyltransferase"/>
    <property type="match status" value="1"/>
</dbReference>
<dbReference type="GO" id="GO:0008171">
    <property type="term" value="F:O-methyltransferase activity"/>
    <property type="evidence" value="ECO:0007669"/>
    <property type="project" value="InterPro"/>
</dbReference>
<dbReference type="Pfam" id="PF00891">
    <property type="entry name" value="Methyltransf_2"/>
    <property type="match status" value="1"/>
</dbReference>
<keyword evidence="8" id="KW-1185">Reference proteome</keyword>
<evidence type="ECO:0000313" key="8">
    <source>
        <dbReference type="Proteomes" id="UP001085076"/>
    </source>
</evidence>
<accession>A0A9D5H8E4</accession>
<dbReference type="InterPro" id="IPR036388">
    <property type="entry name" value="WH-like_DNA-bd_sf"/>
</dbReference>
<evidence type="ECO:0000313" key="7">
    <source>
        <dbReference type="EMBL" id="KAJ0967126.1"/>
    </source>
</evidence>
<evidence type="ECO:0000259" key="6">
    <source>
        <dbReference type="Pfam" id="PF08100"/>
    </source>
</evidence>
<reference evidence="7" key="1">
    <citation type="submission" date="2021-03" db="EMBL/GenBank/DDBJ databases">
        <authorList>
            <person name="Li Z."/>
            <person name="Yang C."/>
        </authorList>
    </citation>
    <scope>NUCLEOTIDE SEQUENCE</scope>
    <source>
        <strain evidence="7">Dzin_1.0</strain>
        <tissue evidence="7">Leaf</tissue>
    </source>
</reference>
<evidence type="ECO:0008006" key="9">
    <source>
        <dbReference type="Google" id="ProtNLM"/>
    </source>
</evidence>
<dbReference type="GO" id="GO:0046983">
    <property type="term" value="F:protein dimerization activity"/>
    <property type="evidence" value="ECO:0007669"/>
    <property type="project" value="InterPro"/>
</dbReference>
<organism evidence="7 8">
    <name type="scientific">Dioscorea zingiberensis</name>
    <dbReference type="NCBI Taxonomy" id="325984"/>
    <lineage>
        <taxon>Eukaryota</taxon>
        <taxon>Viridiplantae</taxon>
        <taxon>Streptophyta</taxon>
        <taxon>Embryophyta</taxon>
        <taxon>Tracheophyta</taxon>
        <taxon>Spermatophyta</taxon>
        <taxon>Magnoliopsida</taxon>
        <taxon>Liliopsida</taxon>
        <taxon>Dioscoreales</taxon>
        <taxon>Dioscoreaceae</taxon>
        <taxon>Dioscorea</taxon>
    </lineage>
</organism>
<dbReference type="Proteomes" id="UP001085076">
    <property type="component" value="Miscellaneous, Linkage group lg07"/>
</dbReference>
<dbReference type="SUPFAM" id="SSF46785">
    <property type="entry name" value="Winged helix' DNA-binding domain"/>
    <property type="match status" value="1"/>
</dbReference>
<evidence type="ECO:0000256" key="2">
    <source>
        <dbReference type="ARBA" id="ARBA00022679"/>
    </source>
</evidence>
<dbReference type="Gene3D" id="3.40.50.150">
    <property type="entry name" value="Vaccinia Virus protein VP39"/>
    <property type="match status" value="1"/>
</dbReference>
<dbReference type="GO" id="GO:0032259">
    <property type="term" value="P:methylation"/>
    <property type="evidence" value="ECO:0007669"/>
    <property type="project" value="UniProtKB-KW"/>
</dbReference>
<dbReference type="Pfam" id="PF08100">
    <property type="entry name" value="Dimerisation"/>
    <property type="match status" value="1"/>
</dbReference>
<comment type="caution">
    <text evidence="7">The sequence shown here is derived from an EMBL/GenBank/DDBJ whole genome shotgun (WGS) entry which is preliminary data.</text>
</comment>
<feature type="active site" description="Proton acceptor" evidence="4">
    <location>
        <position position="256"/>
    </location>
</feature>
<dbReference type="FunFam" id="3.40.50.150:FF:000061">
    <property type="entry name" value="Caffeic acid O-methyltransferase"/>
    <property type="match status" value="1"/>
</dbReference>
<evidence type="ECO:0000256" key="3">
    <source>
        <dbReference type="ARBA" id="ARBA00022691"/>
    </source>
</evidence>
<gene>
    <name evidence="7" type="ORF">J5N97_024043</name>
</gene>
<keyword evidence="1" id="KW-0489">Methyltransferase</keyword>
<feature type="domain" description="O-methyltransferase C-terminal" evidence="5">
    <location>
        <begin position="127"/>
        <end position="332"/>
    </location>
</feature>
<dbReference type="SUPFAM" id="SSF53335">
    <property type="entry name" value="S-adenosyl-L-methionine-dependent methyltransferases"/>
    <property type="match status" value="1"/>
</dbReference>
<sequence length="350" mass="38950">MALEGEFDRAMKLAASTAMSMTLKAVVELGVLEIIASAGPGARLSPEEIVSQIQTTNAKAPEVLDRMLRLLVSADLLTCEVVAREDGKIPRRYGLAPVCKYLTKDEDGASVAAMLLMHHDKVTVDAWLNLKYAVLDGTIPFVKAHGMTAFDYHGKDPRFNEVFNKCMFNHTTILMKKILEMYKGFEGLHKLVDVGGGLGATLEIILSKYPHIKGINFDLPYVVSEAPPIPRLEHVGGDMFDSVPSGDAIFMKWILHDWSDEHCVKLLKNCWNALPENGKVIVAEIILPEIPEVSDEANHSFIVDLCMMAYYDGGKERTKKDFECLAKKSGFSGFKAVCYVFGFWIMEFHK</sequence>
<dbReference type="InterPro" id="IPR029063">
    <property type="entry name" value="SAM-dependent_MTases_sf"/>
</dbReference>
<dbReference type="InterPro" id="IPR001077">
    <property type="entry name" value="COMT_C"/>
</dbReference>
<feature type="domain" description="O-methyltransferase dimerisation" evidence="6">
    <location>
        <begin position="11"/>
        <end position="104"/>
    </location>
</feature>